<keyword evidence="2" id="KW-0732">Signal</keyword>
<dbReference type="PANTHER" id="PTHR13847:SF289">
    <property type="entry name" value="GLYCINE OXIDASE"/>
    <property type="match status" value="1"/>
</dbReference>
<evidence type="ECO:0000256" key="1">
    <source>
        <dbReference type="ARBA" id="ARBA00023002"/>
    </source>
</evidence>
<evidence type="ECO:0000259" key="3">
    <source>
        <dbReference type="Pfam" id="PF01266"/>
    </source>
</evidence>
<evidence type="ECO:0000256" key="2">
    <source>
        <dbReference type="SAM" id="SignalP"/>
    </source>
</evidence>
<dbReference type="Gene3D" id="3.50.50.60">
    <property type="entry name" value="FAD/NAD(P)-binding domain"/>
    <property type="match status" value="1"/>
</dbReference>
<dbReference type="Proteomes" id="UP000273807">
    <property type="component" value="Unassembled WGS sequence"/>
</dbReference>
<keyword evidence="1" id="KW-0560">Oxidoreductase</keyword>
<evidence type="ECO:0000313" key="5">
    <source>
        <dbReference type="Proteomes" id="UP000273807"/>
    </source>
</evidence>
<dbReference type="GO" id="GO:0016491">
    <property type="term" value="F:oxidoreductase activity"/>
    <property type="evidence" value="ECO:0007669"/>
    <property type="project" value="UniProtKB-KW"/>
</dbReference>
<gene>
    <name evidence="4" type="ORF">D7003_16705</name>
</gene>
<dbReference type="InterPro" id="IPR036188">
    <property type="entry name" value="FAD/NAD-bd_sf"/>
</dbReference>
<accession>A0A3N0BNN2</accession>
<evidence type="ECO:0000313" key="4">
    <source>
        <dbReference type="EMBL" id="RNL50378.1"/>
    </source>
</evidence>
<dbReference type="GO" id="GO:0005737">
    <property type="term" value="C:cytoplasm"/>
    <property type="evidence" value="ECO:0007669"/>
    <property type="project" value="TreeGrafter"/>
</dbReference>
<dbReference type="RefSeq" id="WP_123256552.1">
    <property type="nucleotide sequence ID" value="NZ_RBED01000135.1"/>
</dbReference>
<feature type="chain" id="PRO_5039166350" evidence="2">
    <location>
        <begin position="20"/>
        <end position="385"/>
    </location>
</feature>
<dbReference type="EMBL" id="RBED01000135">
    <property type="protein sequence ID" value="RNL50378.1"/>
    <property type="molecule type" value="Genomic_DNA"/>
</dbReference>
<organism evidence="4 5">
    <name type="scientific">Arthrobacter oryzae</name>
    <dbReference type="NCBI Taxonomy" id="409290"/>
    <lineage>
        <taxon>Bacteria</taxon>
        <taxon>Bacillati</taxon>
        <taxon>Actinomycetota</taxon>
        <taxon>Actinomycetes</taxon>
        <taxon>Micrococcales</taxon>
        <taxon>Micrococcaceae</taxon>
        <taxon>Arthrobacter</taxon>
    </lineage>
</organism>
<feature type="signal peptide" evidence="2">
    <location>
        <begin position="1"/>
        <end position="19"/>
    </location>
</feature>
<proteinExistence type="predicted"/>
<feature type="domain" description="FAD dependent oxidoreductase" evidence="3">
    <location>
        <begin position="2"/>
        <end position="348"/>
    </location>
</feature>
<reference evidence="4 5" key="1">
    <citation type="submission" date="2018-10" db="EMBL/GenBank/DDBJ databases">
        <title>Genome sequencing of Arthrobacter oryzae TNB02.</title>
        <authorList>
            <person name="Cho Y.-J."/>
            <person name="Cho A."/>
            <person name="Kim O.-S."/>
        </authorList>
    </citation>
    <scope>NUCLEOTIDE SEQUENCE [LARGE SCALE GENOMIC DNA]</scope>
    <source>
        <strain evidence="4 5">TNB02</strain>
    </source>
</reference>
<name>A0A3N0BNN2_9MICC</name>
<keyword evidence="5" id="KW-1185">Reference proteome</keyword>
<dbReference type="SUPFAM" id="SSF51905">
    <property type="entry name" value="FAD/NAD(P)-binding domain"/>
    <property type="match status" value="1"/>
</dbReference>
<protein>
    <submittedName>
        <fullName evidence="4">FAD-binding oxidoreductase</fullName>
    </submittedName>
</protein>
<dbReference type="PANTHER" id="PTHR13847">
    <property type="entry name" value="SARCOSINE DEHYDROGENASE-RELATED"/>
    <property type="match status" value="1"/>
</dbReference>
<comment type="caution">
    <text evidence="4">The sequence shown here is derived from an EMBL/GenBank/DDBJ whole genome shotgun (WGS) entry which is preliminary data.</text>
</comment>
<dbReference type="Gene3D" id="3.30.9.10">
    <property type="entry name" value="D-Amino Acid Oxidase, subunit A, domain 2"/>
    <property type="match status" value="1"/>
</dbReference>
<sequence>MKIAVIGAGMIGVSIAAEAAARGAQVTLIDQGAPGAGTSAVSYAWVNSNNKEPESYYELNLAGLEAHHRLAASGADWLRPTGHIEFATDPEHEVELQSRLERLGELGYPADKITPSYARELVPDLLIPDSAGVVAYFPREAHCYPSLYIRHQLRRARESGVKILSGVAVENFREAPGGVRLGLSDGSTILADRVVSAAGRWTNTVTATAGFGPVMTEYQEPGDVTVGYLAVTNPLSTSIDRLLTTPSLNIRPDGGGRLLLQALDLDGTAAPGADLRPDSSLADEFLSRLRKVLGNTDNASVTELRVGERAMPADGRSIIGPVASASWLYLVATHSGVTLAPFLGASVTAEIMGETEPLFADFRPDRLLDNAPAARLAAPRKPGQQ</sequence>
<dbReference type="OrthoDB" id="4775411at2"/>
<dbReference type="AlphaFoldDB" id="A0A3N0BNN2"/>
<dbReference type="Pfam" id="PF01266">
    <property type="entry name" value="DAO"/>
    <property type="match status" value="1"/>
</dbReference>
<dbReference type="InterPro" id="IPR006076">
    <property type="entry name" value="FAD-dep_OxRdtase"/>
</dbReference>